<dbReference type="SMART" id="SM00663">
    <property type="entry name" value="RPOLA_N"/>
    <property type="match status" value="1"/>
</dbReference>
<evidence type="ECO:0000256" key="6">
    <source>
        <dbReference type="ARBA" id="ARBA00022723"/>
    </source>
</evidence>
<name>A0A9W7FYX1_9STRA</name>
<evidence type="ECO:0000256" key="11">
    <source>
        <dbReference type="RuleBase" id="RU004279"/>
    </source>
</evidence>
<comment type="catalytic activity">
    <reaction evidence="11">
        <text>RNA(n) + a ribonucleoside 5'-triphosphate = RNA(n+1) + diphosphate</text>
        <dbReference type="Rhea" id="RHEA:21248"/>
        <dbReference type="Rhea" id="RHEA-COMP:14527"/>
        <dbReference type="Rhea" id="RHEA-COMP:17342"/>
        <dbReference type="ChEBI" id="CHEBI:33019"/>
        <dbReference type="ChEBI" id="CHEBI:61557"/>
        <dbReference type="ChEBI" id="CHEBI:140395"/>
        <dbReference type="EC" id="2.7.7.6"/>
    </reaction>
</comment>
<dbReference type="Pfam" id="PF04983">
    <property type="entry name" value="RNA_pol_Rpb1_3"/>
    <property type="match status" value="1"/>
</dbReference>
<dbReference type="EC" id="2.7.7.6" evidence="11"/>
<dbReference type="InterPro" id="IPR047107">
    <property type="entry name" value="DNA-dir_RNA_pol1_lsu_C"/>
</dbReference>
<organism evidence="14 15">
    <name type="scientific">Triparma columacea</name>
    <dbReference type="NCBI Taxonomy" id="722753"/>
    <lineage>
        <taxon>Eukaryota</taxon>
        <taxon>Sar</taxon>
        <taxon>Stramenopiles</taxon>
        <taxon>Ochrophyta</taxon>
        <taxon>Bolidophyceae</taxon>
        <taxon>Parmales</taxon>
        <taxon>Triparmaceae</taxon>
        <taxon>Triparma</taxon>
    </lineage>
</organism>
<feature type="compositionally biased region" description="Acidic residues" evidence="12">
    <location>
        <begin position="1465"/>
        <end position="1478"/>
    </location>
</feature>
<dbReference type="GO" id="GO:0003899">
    <property type="term" value="F:DNA-directed RNA polymerase activity"/>
    <property type="evidence" value="ECO:0007669"/>
    <property type="project" value="UniProtKB-EC"/>
</dbReference>
<keyword evidence="9 11" id="KW-0804">Transcription</keyword>
<dbReference type="InterPro" id="IPR007083">
    <property type="entry name" value="RNA_pol_Rpb1_4"/>
</dbReference>
<evidence type="ECO:0000256" key="5">
    <source>
        <dbReference type="ARBA" id="ARBA00022695"/>
    </source>
</evidence>
<dbReference type="Gene3D" id="1.10.150.390">
    <property type="match status" value="1"/>
</dbReference>
<keyword evidence="7" id="KW-0862">Zinc</keyword>
<comment type="function">
    <text evidence="11">DNA-dependent RNA polymerase catalyzes the transcription of DNA into RNA using the four ribonucleoside triphosphates as substrates.</text>
</comment>
<evidence type="ECO:0000256" key="3">
    <source>
        <dbReference type="ARBA" id="ARBA00022478"/>
    </source>
</evidence>
<dbReference type="Proteomes" id="UP001165065">
    <property type="component" value="Unassembled WGS sequence"/>
</dbReference>
<dbReference type="InterPro" id="IPR042102">
    <property type="entry name" value="RNA_pol_Rpb1_3_sf"/>
</dbReference>
<feature type="region of interest" description="Disordered" evidence="12">
    <location>
        <begin position="1403"/>
        <end position="1508"/>
    </location>
</feature>
<dbReference type="GO" id="GO:0003677">
    <property type="term" value="F:DNA binding"/>
    <property type="evidence" value="ECO:0007669"/>
    <property type="project" value="InterPro"/>
</dbReference>
<proteinExistence type="inferred from homology"/>
<dbReference type="InterPro" id="IPR044893">
    <property type="entry name" value="RNA_pol_Rpb1_clamp_domain"/>
</dbReference>
<dbReference type="GO" id="GO:0006351">
    <property type="term" value="P:DNA-templated transcription"/>
    <property type="evidence" value="ECO:0007669"/>
    <property type="project" value="InterPro"/>
</dbReference>
<feature type="compositionally biased region" description="Acidic residues" evidence="12">
    <location>
        <begin position="255"/>
        <end position="266"/>
    </location>
</feature>
<feature type="compositionally biased region" description="Basic and acidic residues" evidence="12">
    <location>
        <begin position="1444"/>
        <end position="1455"/>
    </location>
</feature>
<protein>
    <recommendedName>
        <fullName evidence="11">DNA-directed RNA polymerase subunit</fullName>
        <ecNumber evidence="11">2.7.7.6</ecNumber>
    </recommendedName>
</protein>
<evidence type="ECO:0000256" key="4">
    <source>
        <dbReference type="ARBA" id="ARBA00022679"/>
    </source>
</evidence>
<dbReference type="Gene3D" id="1.10.132.30">
    <property type="match status" value="1"/>
</dbReference>
<dbReference type="Pfam" id="PF00623">
    <property type="entry name" value="RNA_pol_Rpb1_2"/>
    <property type="match status" value="1"/>
</dbReference>
<dbReference type="GO" id="GO:0046872">
    <property type="term" value="F:metal ion binding"/>
    <property type="evidence" value="ECO:0007669"/>
    <property type="project" value="UniProtKB-KW"/>
</dbReference>
<comment type="subcellular location">
    <subcellularLocation>
        <location evidence="1">Nucleus</location>
    </subcellularLocation>
</comment>
<keyword evidence="15" id="KW-1185">Reference proteome</keyword>
<dbReference type="Gene3D" id="1.10.274.100">
    <property type="entry name" value="RNA polymerase Rpb1, domain 3"/>
    <property type="match status" value="1"/>
</dbReference>
<keyword evidence="6" id="KW-0479">Metal-binding</keyword>
<dbReference type="PANTHER" id="PTHR19376">
    <property type="entry name" value="DNA-DIRECTED RNA POLYMERASE"/>
    <property type="match status" value="1"/>
</dbReference>
<dbReference type="InterPro" id="IPR007081">
    <property type="entry name" value="RNA_pol_Rpb1_5"/>
</dbReference>
<evidence type="ECO:0000256" key="9">
    <source>
        <dbReference type="ARBA" id="ARBA00023163"/>
    </source>
</evidence>
<feature type="region of interest" description="Disordered" evidence="12">
    <location>
        <begin position="851"/>
        <end position="873"/>
    </location>
</feature>
<dbReference type="OrthoDB" id="270392at2759"/>
<accession>A0A9W7FYX1</accession>
<dbReference type="CDD" id="cd02735">
    <property type="entry name" value="RNAP_I_Rpa1_C"/>
    <property type="match status" value="1"/>
</dbReference>
<dbReference type="InterPro" id="IPR000722">
    <property type="entry name" value="RNA_pol_asu"/>
</dbReference>
<evidence type="ECO:0000256" key="12">
    <source>
        <dbReference type="SAM" id="MobiDB-lite"/>
    </source>
</evidence>
<dbReference type="InterPro" id="IPR015699">
    <property type="entry name" value="DNA-dir_RNA_pol1_lsu_N"/>
</dbReference>
<feature type="domain" description="RNA polymerase N-terminal" evidence="13">
    <location>
        <begin position="319"/>
        <end position="652"/>
    </location>
</feature>
<dbReference type="InterPro" id="IPR007066">
    <property type="entry name" value="RNA_pol_Rpb1_3"/>
</dbReference>
<keyword evidence="5 11" id="KW-0548">Nucleotidyltransferase</keyword>
<comment type="caution">
    <text evidence="14">The sequence shown here is derived from an EMBL/GenBank/DDBJ whole genome shotgun (WGS) entry which is preliminary data.</text>
</comment>
<evidence type="ECO:0000313" key="15">
    <source>
        <dbReference type="Proteomes" id="UP001165065"/>
    </source>
</evidence>
<feature type="region of interest" description="Disordered" evidence="12">
    <location>
        <begin position="230"/>
        <end position="279"/>
    </location>
</feature>
<reference evidence="15" key="1">
    <citation type="journal article" date="2023" name="Commun. Biol.">
        <title>Genome analysis of Parmales, the sister group of diatoms, reveals the evolutionary specialization of diatoms from phago-mixotrophs to photoautotrophs.</title>
        <authorList>
            <person name="Ban H."/>
            <person name="Sato S."/>
            <person name="Yoshikawa S."/>
            <person name="Yamada K."/>
            <person name="Nakamura Y."/>
            <person name="Ichinomiya M."/>
            <person name="Sato N."/>
            <person name="Blanc-Mathieu R."/>
            <person name="Endo H."/>
            <person name="Kuwata A."/>
            <person name="Ogata H."/>
        </authorList>
    </citation>
    <scope>NUCLEOTIDE SEQUENCE [LARGE SCALE GENOMIC DNA]</scope>
</reference>
<keyword evidence="3 11" id="KW-0240">DNA-directed RNA polymerase</keyword>
<dbReference type="PANTHER" id="PTHR19376:SF11">
    <property type="entry name" value="DNA-DIRECTED RNA POLYMERASE I SUBUNIT RPA1"/>
    <property type="match status" value="1"/>
</dbReference>
<evidence type="ECO:0000259" key="13">
    <source>
        <dbReference type="SMART" id="SM00663"/>
    </source>
</evidence>
<keyword evidence="10" id="KW-0539">Nucleus</keyword>
<sequence>MFQTQEVRNLSCCEILSPHAYDTLGNALPSGCYDPRLGPVSKDDGSCVTCGMTYETCPGHIGHVELCVPAYNPLVFGELNRLLKVKCMNCHKYRGGGYKSRVAEAKIRLVEKGRVKEALQMDDKLASLMRGLRDGENTDEVTKKSTGPNPATTASIYNYLNSVITSTLSLPPVTPTSHERSVLRSILSTFMSGNGSYSDKCSHCGAYSPRVRQVEGNKFFLGNLNSKQRKANDSRNIEIESSMGKGGSSTPRLDDTDDSSEDEDEGGKEKKQDRFMTPLEVQSQAKRTWELEPFLSSRLFGSSHCSNPHDLSTLKSGHTIFFQRVVVVPPSRFRPPMVMGNMTVEHSQNGYINKIITLNQEIRDGIAGTAAKPPSPGDENFDEEVNKYQAKQGKTDAVLQKWIELQLAVNCYIDSSKDPQAAQGNTPPGIRQLLERKEGIFRKHMMGKRVNYACRSVISPDPYIGTNEIGIPVKFAKTLNFPTPVTAFNVEKMRELVIRGSNQYPGANWVEEADGRRYELKRMPEEKREALAARLLGNGIGGQMKVGRQLENGDTMLVNRQPTLHKPGIMAHHVRVLHSPSQQTIRMHYANCNTYNADFDGDEMNCHFPQNLLARSESENIVSNDLQYIVPTDGSPLRGLIQDHVDGGVKMCCKDSFFGKEEYYQLVYSAMATLPGLEVLSHDENILFLPPAVIKPRKLWTGKQIISTLLHNLRYSTYKDTKKFSGPLPGISQERKTKTPATAFGESMKEHLVIIRDGHLLRGVLDKAAFGATDMSLVHAVHESYGPHKAGLLLNSLGRLFTAYIQYYSGHSCRMEDLVLKPDADADRRVLVQKAYNQGMRAAAAWADSEGGKSEIRDKDLPTTPLKPHEHASAAKKIHTLLTNPQGASNASALDSYMQGKLNPLASQVIKRCLPDGLAVPFPYNTFSLMCSTGAKGSIVNQSQVSCGLGQQALEGRRVPRMSSGRTLPSFKPYDPNPRADGFITDRFLTGIRPQEYYFHCMSGREGLVDTAVKTSRSGYLQRCLVKHLEELTVAYDNTVRDAEGNVIQFLYGEDGIDPTKAAHLDCKSSTLQFMARNAEALESRYIKVPKPSIAKALADAKEAAAAASSKSIEKGSVVHAKKLREGSSYEKGCEVLDGFFEATVKKVHKDGTFDVTFKDDKSKAKGVPKCYVKTFVRDPILNDAGRPKHRMGVSGSCVSERVAKMTSDALSKDDPELRAAMKSSGVDEEQMGALVARKYADALVAPGEAVGSIAAQSVGEPSTQMTLNTFHLAGHGGANVTLGIPRVREIIMTASRALKTPLMSIPFAPNLSEQRMNREARSFTRLRLQELLHHDGGVTVNESIKQGMGEWKRSYEIVLHLQPEERIKEAFGLSYDRIAESVGNALLSRVGALMKAELSRARMHDGETGETGIDIPVGGNKAHKKGSPPKKGDEDEENDDLNAEERKMAADAKKKRDKKRQKDEEEYDDEEVGDEDGVMGARYGHRAEMATYDEGGKEDDEEEDWVDSSKEEEQGFEGEEALFAGVTINRRDGTLLLDAIEVDVSTRPLLMTDLAMKATESVIIKSKPDLETGMVVEQEGRGKCLQTEGVNFEQLWHLGDDIVDHKKITSNDIWGIRCAYGVEAARQSIVNEIRGVFGVYGIDVDARHLMLIADYMTHDGDYKPMNRRGMMDGSSAFLKMSFETTATFMTAAAQMGEKETLKSPSANIVLGNPVKQGTGAMDLIYHIPEEQ</sequence>
<comment type="similarity">
    <text evidence="2 11">Belongs to the RNA polymerase beta' chain family.</text>
</comment>
<dbReference type="InterPro" id="IPR045867">
    <property type="entry name" value="DNA-dir_RpoC_beta_prime"/>
</dbReference>
<evidence type="ECO:0000256" key="8">
    <source>
        <dbReference type="ARBA" id="ARBA00022842"/>
    </source>
</evidence>
<dbReference type="Gene3D" id="4.10.860.120">
    <property type="entry name" value="RNA polymerase II, clamp domain"/>
    <property type="match status" value="1"/>
</dbReference>
<dbReference type="InterPro" id="IPR007080">
    <property type="entry name" value="RNA_pol_Rpb1_1"/>
</dbReference>
<keyword evidence="8" id="KW-0460">Magnesium</keyword>
<dbReference type="EMBL" id="BRYA01000592">
    <property type="protein sequence ID" value="GMI24753.1"/>
    <property type="molecule type" value="Genomic_DNA"/>
</dbReference>
<feature type="compositionally biased region" description="Acidic residues" evidence="12">
    <location>
        <begin position="1497"/>
        <end position="1507"/>
    </location>
</feature>
<dbReference type="Pfam" id="PF05000">
    <property type="entry name" value="RNA_pol_Rpb1_4"/>
    <property type="match status" value="1"/>
</dbReference>
<dbReference type="Gene3D" id="3.30.70.2850">
    <property type="match status" value="1"/>
</dbReference>
<dbReference type="Gene3D" id="6.20.50.80">
    <property type="match status" value="1"/>
</dbReference>
<dbReference type="Pfam" id="PF04997">
    <property type="entry name" value="RNA_pol_Rpb1_1"/>
    <property type="match status" value="1"/>
</dbReference>
<evidence type="ECO:0000256" key="7">
    <source>
        <dbReference type="ARBA" id="ARBA00022833"/>
    </source>
</evidence>
<evidence type="ECO:0000256" key="1">
    <source>
        <dbReference type="ARBA" id="ARBA00004123"/>
    </source>
</evidence>
<dbReference type="CDD" id="cd01435">
    <property type="entry name" value="RNAP_I_RPA1_N"/>
    <property type="match status" value="1"/>
</dbReference>
<dbReference type="InterPro" id="IPR038120">
    <property type="entry name" value="Rpb1_funnel_sf"/>
</dbReference>
<evidence type="ECO:0000313" key="14">
    <source>
        <dbReference type="EMBL" id="GMI24753.1"/>
    </source>
</evidence>
<dbReference type="Pfam" id="PF04998">
    <property type="entry name" value="RNA_pol_Rpb1_5"/>
    <property type="match status" value="1"/>
</dbReference>
<dbReference type="Gene3D" id="2.40.40.20">
    <property type="match status" value="1"/>
</dbReference>
<evidence type="ECO:0000256" key="10">
    <source>
        <dbReference type="ARBA" id="ARBA00023242"/>
    </source>
</evidence>
<dbReference type="GO" id="GO:0005736">
    <property type="term" value="C:RNA polymerase I complex"/>
    <property type="evidence" value="ECO:0007669"/>
    <property type="project" value="TreeGrafter"/>
</dbReference>
<dbReference type="InterPro" id="IPR006592">
    <property type="entry name" value="RNA_pol_N"/>
</dbReference>
<dbReference type="Gene3D" id="3.30.1490.180">
    <property type="entry name" value="RNA polymerase ii"/>
    <property type="match status" value="1"/>
</dbReference>
<gene>
    <name evidence="14" type="ORF">TrCOL_g1574</name>
</gene>
<evidence type="ECO:0000256" key="2">
    <source>
        <dbReference type="ARBA" id="ARBA00006460"/>
    </source>
</evidence>
<dbReference type="Gene3D" id="6.10.250.2940">
    <property type="match status" value="1"/>
</dbReference>
<dbReference type="SUPFAM" id="SSF64484">
    <property type="entry name" value="beta and beta-prime subunits of DNA dependent RNA-polymerase"/>
    <property type="match status" value="1"/>
</dbReference>
<keyword evidence="4 11" id="KW-0808">Transferase</keyword>